<dbReference type="SUPFAM" id="SSF53901">
    <property type="entry name" value="Thiolase-like"/>
    <property type="match status" value="2"/>
</dbReference>
<sequence>MLASSTSNDPVVIVGAARTALGGFQGDFASLTAPQLGASAIRAAFDRAGLQPEGVDEILMGCVLPAGLGQAPARQAALSAGLPLSAGCTTINKVCGSGMKATMLAHDLLLSGSPQVIVAGGMESMSNAPYLLPKGRSGQRLGHGQVLDHMFFDGLEDHYSLASRGRLMGTFAEDCARHFGFTREAQDAFASTSTLRAQQAQRDGLLRWEITPVAVPGRSGEKLVAEDEAPAKAELARIPSLKPAFGKDGTVTAASSASIADGAAAVVLMRRSTAHERGLTPLAVIRGHATQSQEPAWFTTAPVGAIQKLLAKMGWQAADVDLWEINEAFAVVVMAAMRELSLPHERVNVHGGACALGHPIGATGARLVVTLLSALRQRGETRGVASLCIGGGEATALAIEIV</sequence>
<dbReference type="RefSeq" id="WP_154564009.1">
    <property type="nucleotide sequence ID" value="NZ_JAMXWG010000016.1"/>
</dbReference>
<dbReference type="PANTHER" id="PTHR18919:SF138">
    <property type="entry name" value="ACETYL-COA C-ACETYLTRANSFERASE"/>
    <property type="match status" value="1"/>
</dbReference>
<keyword evidence="2 5" id="KW-0808">Transferase</keyword>
<dbReference type="GO" id="GO:0003988">
    <property type="term" value="F:acetyl-CoA C-acyltransferase activity"/>
    <property type="evidence" value="ECO:0007669"/>
    <property type="project" value="UniProtKB-EC"/>
</dbReference>
<dbReference type="AlphaFoldDB" id="A0A6N6W9U0"/>
<evidence type="ECO:0000256" key="1">
    <source>
        <dbReference type="ARBA" id="ARBA00010982"/>
    </source>
</evidence>
<feature type="active site" description="Acyl-thioester intermediate" evidence="4">
    <location>
        <position position="95"/>
    </location>
</feature>
<accession>A0A6N6W9U0</accession>
<feature type="domain" description="Thiolase N-terminal" evidence="6">
    <location>
        <begin position="11"/>
        <end position="272"/>
    </location>
</feature>
<evidence type="ECO:0000313" key="9">
    <source>
        <dbReference type="Proteomes" id="UP000463700"/>
    </source>
</evidence>
<dbReference type="InterPro" id="IPR002155">
    <property type="entry name" value="Thiolase"/>
</dbReference>
<evidence type="ECO:0000256" key="2">
    <source>
        <dbReference type="ARBA" id="ARBA00022679"/>
    </source>
</evidence>
<feature type="active site" description="Proton acceptor" evidence="4">
    <location>
        <position position="388"/>
    </location>
</feature>
<dbReference type="Proteomes" id="UP000463700">
    <property type="component" value="Unassembled WGS sequence"/>
</dbReference>
<dbReference type="PIRSF" id="PIRSF000429">
    <property type="entry name" value="Ac-CoA_Ac_transf"/>
    <property type="match status" value="1"/>
</dbReference>
<name>A0A6N6W9U0_9BURK</name>
<dbReference type="NCBIfam" id="TIGR01930">
    <property type="entry name" value="AcCoA-C-Actrans"/>
    <property type="match status" value="1"/>
</dbReference>
<feature type="active site" description="Proton acceptor" evidence="4">
    <location>
        <position position="358"/>
    </location>
</feature>
<evidence type="ECO:0000313" key="8">
    <source>
        <dbReference type="EMBL" id="KAE8756951.1"/>
    </source>
</evidence>
<evidence type="ECO:0000256" key="5">
    <source>
        <dbReference type="RuleBase" id="RU003557"/>
    </source>
</evidence>
<gene>
    <name evidence="8" type="ORF">FSO04_26275</name>
</gene>
<dbReference type="PANTHER" id="PTHR18919">
    <property type="entry name" value="ACETYL-COA C-ACYLTRANSFERASE"/>
    <property type="match status" value="1"/>
</dbReference>
<evidence type="ECO:0000256" key="3">
    <source>
        <dbReference type="ARBA" id="ARBA00023315"/>
    </source>
</evidence>
<proteinExistence type="inferred from homology"/>
<organism evidence="8 9">
    <name type="scientific">Paraburkholderia madseniana</name>
    <dbReference type="NCBI Taxonomy" id="2599607"/>
    <lineage>
        <taxon>Bacteria</taxon>
        <taxon>Pseudomonadati</taxon>
        <taxon>Pseudomonadota</taxon>
        <taxon>Betaproteobacteria</taxon>
        <taxon>Burkholderiales</taxon>
        <taxon>Burkholderiaceae</taxon>
        <taxon>Paraburkholderia</taxon>
    </lineage>
</organism>
<feature type="domain" description="Thiolase C-terminal" evidence="7">
    <location>
        <begin position="279"/>
        <end position="400"/>
    </location>
</feature>
<dbReference type="InterPro" id="IPR020617">
    <property type="entry name" value="Thiolase_C"/>
</dbReference>
<dbReference type="Pfam" id="PF02803">
    <property type="entry name" value="Thiolase_C"/>
    <property type="match status" value="1"/>
</dbReference>
<evidence type="ECO:0000259" key="7">
    <source>
        <dbReference type="Pfam" id="PF02803"/>
    </source>
</evidence>
<dbReference type="Gene3D" id="3.40.47.10">
    <property type="match status" value="1"/>
</dbReference>
<reference evidence="8 9" key="1">
    <citation type="journal article" date="2020" name="Int. J. Syst. Evol. Microbiol.">
        <title>Paraburkholderia madseniana sp. nov., a phenolic acid-degrading bacterium isolated from acidic forest soil.</title>
        <authorList>
            <person name="Wilhelm R.C."/>
            <person name="Murphy S.J.L."/>
            <person name="Feriancek N.M."/>
            <person name="Karasz D.C."/>
            <person name="DeRito C.M."/>
            <person name="Newman J.D."/>
            <person name="Buckley D.H."/>
        </authorList>
    </citation>
    <scope>NUCLEOTIDE SEQUENCE [LARGE SCALE GENOMIC DNA]</scope>
    <source>
        <strain evidence="8 9">RP11</strain>
    </source>
</reference>
<dbReference type="InterPro" id="IPR020610">
    <property type="entry name" value="Thiolase_AS"/>
</dbReference>
<dbReference type="Pfam" id="PF00108">
    <property type="entry name" value="Thiolase_N"/>
    <property type="match status" value="1"/>
</dbReference>
<evidence type="ECO:0000256" key="4">
    <source>
        <dbReference type="PIRSR" id="PIRSR000429-1"/>
    </source>
</evidence>
<dbReference type="EC" id="2.3.1.16" evidence="8"/>
<dbReference type="InterPro" id="IPR016039">
    <property type="entry name" value="Thiolase-like"/>
</dbReference>
<dbReference type="CDD" id="cd00751">
    <property type="entry name" value="thiolase"/>
    <property type="match status" value="1"/>
</dbReference>
<dbReference type="OrthoDB" id="8558405at2"/>
<evidence type="ECO:0000259" key="6">
    <source>
        <dbReference type="Pfam" id="PF00108"/>
    </source>
</evidence>
<comment type="similarity">
    <text evidence="1 5">Belongs to the thiolase-like superfamily. Thiolase family.</text>
</comment>
<comment type="caution">
    <text evidence="8">The sequence shown here is derived from an EMBL/GenBank/DDBJ whole genome shotgun (WGS) entry which is preliminary data.</text>
</comment>
<dbReference type="PROSITE" id="PS00099">
    <property type="entry name" value="THIOLASE_3"/>
    <property type="match status" value="1"/>
</dbReference>
<protein>
    <submittedName>
        <fullName evidence="8">Acetyl-CoA C-acyltransferase</fullName>
        <ecNumber evidence="8">2.3.1.16</ecNumber>
    </submittedName>
</protein>
<dbReference type="EMBL" id="VOSW01000054">
    <property type="protein sequence ID" value="KAE8756951.1"/>
    <property type="molecule type" value="Genomic_DNA"/>
</dbReference>
<dbReference type="InterPro" id="IPR020616">
    <property type="entry name" value="Thiolase_N"/>
</dbReference>
<keyword evidence="3 5" id="KW-0012">Acyltransferase</keyword>